<keyword evidence="5 7" id="KW-1133">Transmembrane helix</keyword>
<evidence type="ECO:0000256" key="4">
    <source>
        <dbReference type="ARBA" id="ARBA00022801"/>
    </source>
</evidence>
<evidence type="ECO:0000259" key="8">
    <source>
        <dbReference type="SMART" id="SM00014"/>
    </source>
</evidence>
<name>A0ABW4LXV5_9BACI</name>
<dbReference type="SMART" id="SM00014">
    <property type="entry name" value="acidPPc"/>
    <property type="match status" value="1"/>
</dbReference>
<evidence type="ECO:0000256" key="3">
    <source>
        <dbReference type="ARBA" id="ARBA00022692"/>
    </source>
</evidence>
<keyword evidence="2" id="KW-1003">Cell membrane</keyword>
<evidence type="ECO:0000256" key="2">
    <source>
        <dbReference type="ARBA" id="ARBA00022475"/>
    </source>
</evidence>
<evidence type="ECO:0000256" key="5">
    <source>
        <dbReference type="ARBA" id="ARBA00022989"/>
    </source>
</evidence>
<feature type="transmembrane region" description="Helical" evidence="7">
    <location>
        <begin position="116"/>
        <end position="144"/>
    </location>
</feature>
<evidence type="ECO:0000256" key="6">
    <source>
        <dbReference type="ARBA" id="ARBA00023136"/>
    </source>
</evidence>
<organism evidence="9 10">
    <name type="scientific">Bacillus salitolerans</name>
    <dbReference type="NCBI Taxonomy" id="1437434"/>
    <lineage>
        <taxon>Bacteria</taxon>
        <taxon>Bacillati</taxon>
        <taxon>Bacillota</taxon>
        <taxon>Bacilli</taxon>
        <taxon>Bacillales</taxon>
        <taxon>Bacillaceae</taxon>
        <taxon>Bacillus</taxon>
    </lineage>
</organism>
<dbReference type="PANTHER" id="PTHR14969:SF62">
    <property type="entry name" value="DECAPRENYLPHOSPHORYL-5-PHOSPHORIBOSE PHOSPHATASE RV3807C-RELATED"/>
    <property type="match status" value="1"/>
</dbReference>
<dbReference type="InterPro" id="IPR036938">
    <property type="entry name" value="PAP2/HPO_sf"/>
</dbReference>
<dbReference type="EMBL" id="JBHUEM010000054">
    <property type="protein sequence ID" value="MFD1739257.1"/>
    <property type="molecule type" value="Genomic_DNA"/>
</dbReference>
<dbReference type="SUPFAM" id="SSF48317">
    <property type="entry name" value="Acid phosphatase/Vanadium-dependent haloperoxidase"/>
    <property type="match status" value="1"/>
</dbReference>
<feature type="transmembrane region" description="Helical" evidence="7">
    <location>
        <begin position="61"/>
        <end position="80"/>
    </location>
</feature>
<evidence type="ECO:0000313" key="9">
    <source>
        <dbReference type="EMBL" id="MFD1739257.1"/>
    </source>
</evidence>
<dbReference type="RefSeq" id="WP_377930488.1">
    <property type="nucleotide sequence ID" value="NZ_JBHUEM010000054.1"/>
</dbReference>
<dbReference type="Pfam" id="PF01569">
    <property type="entry name" value="PAP2"/>
    <property type="match status" value="1"/>
</dbReference>
<reference evidence="10" key="1">
    <citation type="journal article" date="2019" name="Int. J. Syst. Evol. Microbiol.">
        <title>The Global Catalogue of Microorganisms (GCM) 10K type strain sequencing project: providing services to taxonomists for standard genome sequencing and annotation.</title>
        <authorList>
            <consortium name="The Broad Institute Genomics Platform"/>
            <consortium name="The Broad Institute Genome Sequencing Center for Infectious Disease"/>
            <person name="Wu L."/>
            <person name="Ma J."/>
        </authorList>
    </citation>
    <scope>NUCLEOTIDE SEQUENCE [LARGE SCALE GENOMIC DNA]</scope>
    <source>
        <strain evidence="10">CCUG 49339</strain>
    </source>
</reference>
<proteinExistence type="predicted"/>
<keyword evidence="6 7" id="KW-0472">Membrane</keyword>
<evidence type="ECO:0000256" key="7">
    <source>
        <dbReference type="SAM" id="Phobius"/>
    </source>
</evidence>
<comment type="subcellular location">
    <subcellularLocation>
        <location evidence="1">Cell membrane</location>
        <topology evidence="1">Multi-pass membrane protein</topology>
    </subcellularLocation>
</comment>
<accession>A0ABW4LXV5</accession>
<feature type="transmembrane region" description="Helical" evidence="7">
    <location>
        <begin position="35"/>
        <end position="55"/>
    </location>
</feature>
<protein>
    <submittedName>
        <fullName evidence="9">Phosphatase PAP2 family protein</fullName>
    </submittedName>
</protein>
<feature type="transmembrane region" description="Helical" evidence="7">
    <location>
        <begin position="156"/>
        <end position="174"/>
    </location>
</feature>
<dbReference type="PANTHER" id="PTHR14969">
    <property type="entry name" value="SPHINGOSINE-1-PHOSPHATE PHOSPHOHYDROLASE"/>
    <property type="match status" value="1"/>
</dbReference>
<evidence type="ECO:0000313" key="10">
    <source>
        <dbReference type="Proteomes" id="UP001597214"/>
    </source>
</evidence>
<dbReference type="Proteomes" id="UP001597214">
    <property type="component" value="Unassembled WGS sequence"/>
</dbReference>
<feature type="domain" description="Phosphatidic acid phosphatase type 2/haloperoxidase" evidence="8">
    <location>
        <begin position="59"/>
        <end position="171"/>
    </location>
</feature>
<dbReference type="Gene3D" id="1.20.144.10">
    <property type="entry name" value="Phosphatidic acid phosphatase type 2/haloperoxidase"/>
    <property type="match status" value="1"/>
</dbReference>
<sequence length="184" mass="20707">MTKILANLYDFECHIFRSVNRHFDHKFLNFYFRNITHLGGATFTIASVLIFFVLSSSQTKYVGLASGLSLLISHLPVVFVKKIYPRRRPYLALQETKVTVNPLKDHSFPSGHTTAIFSIVIPLFLWMPILGLLLLPIAISVGLSRIYLGLHYPSDVLVGSILGTLTGLASFAFIEHKLMNFLIL</sequence>
<keyword evidence="10" id="KW-1185">Reference proteome</keyword>
<dbReference type="InterPro" id="IPR000326">
    <property type="entry name" value="PAP2/HPO"/>
</dbReference>
<gene>
    <name evidence="9" type="ORF">ACFSCX_22510</name>
</gene>
<comment type="caution">
    <text evidence="9">The sequence shown here is derived from an EMBL/GenBank/DDBJ whole genome shotgun (WGS) entry which is preliminary data.</text>
</comment>
<evidence type="ECO:0000256" key="1">
    <source>
        <dbReference type="ARBA" id="ARBA00004651"/>
    </source>
</evidence>
<keyword evidence="3 7" id="KW-0812">Transmembrane</keyword>
<dbReference type="CDD" id="cd01610">
    <property type="entry name" value="PAP2_like"/>
    <property type="match status" value="1"/>
</dbReference>
<keyword evidence="4" id="KW-0378">Hydrolase</keyword>